<evidence type="ECO:0000256" key="3">
    <source>
        <dbReference type="ARBA" id="ARBA00022679"/>
    </source>
</evidence>
<dbReference type="CDD" id="cd14014">
    <property type="entry name" value="STKc_PknB_like"/>
    <property type="match status" value="1"/>
</dbReference>
<name>A0A4Y3WPS9_9PSEU</name>
<dbReference type="InterPro" id="IPR017441">
    <property type="entry name" value="Protein_kinase_ATP_BS"/>
</dbReference>
<feature type="domain" description="Protein kinase" evidence="9">
    <location>
        <begin position="16"/>
        <end position="272"/>
    </location>
</feature>
<dbReference type="InterPro" id="IPR050660">
    <property type="entry name" value="NEK_Ser/Thr_kinase"/>
</dbReference>
<keyword evidence="11" id="KW-1185">Reference proteome</keyword>
<dbReference type="SUPFAM" id="SSF56112">
    <property type="entry name" value="Protein kinase-like (PK-like)"/>
    <property type="match status" value="1"/>
</dbReference>
<dbReference type="Gene3D" id="1.10.510.10">
    <property type="entry name" value="Transferase(Phosphotransferase) domain 1"/>
    <property type="match status" value="1"/>
</dbReference>
<accession>A0A4Y3WPS9</accession>
<evidence type="ECO:0000313" key="10">
    <source>
        <dbReference type="EMBL" id="GEC20877.1"/>
    </source>
</evidence>
<evidence type="ECO:0000256" key="2">
    <source>
        <dbReference type="ARBA" id="ARBA00012513"/>
    </source>
</evidence>
<gene>
    <name evidence="10" type="ORF">PHY01_31600</name>
</gene>
<keyword evidence="4 7" id="KW-0547">Nucleotide-binding</keyword>
<evidence type="ECO:0000256" key="7">
    <source>
        <dbReference type="PROSITE-ProRule" id="PRU10141"/>
    </source>
</evidence>
<keyword evidence="8" id="KW-1133">Transmembrane helix</keyword>
<evidence type="ECO:0000259" key="9">
    <source>
        <dbReference type="PROSITE" id="PS50011"/>
    </source>
</evidence>
<comment type="similarity">
    <text evidence="1">Belongs to the protein kinase superfamily. NEK Ser/Thr protein kinase family. NIMA subfamily.</text>
</comment>
<dbReference type="PROSITE" id="PS00108">
    <property type="entry name" value="PROTEIN_KINASE_ST"/>
    <property type="match status" value="1"/>
</dbReference>
<keyword evidence="5" id="KW-0418">Kinase</keyword>
<dbReference type="PANTHER" id="PTHR43671">
    <property type="entry name" value="SERINE/THREONINE-PROTEIN KINASE NEK"/>
    <property type="match status" value="1"/>
</dbReference>
<dbReference type="InterPro" id="IPR000719">
    <property type="entry name" value="Prot_kinase_dom"/>
</dbReference>
<dbReference type="AlphaFoldDB" id="A0A4Y3WPS9"/>
<dbReference type="PROSITE" id="PS50011">
    <property type="entry name" value="PROTEIN_KINASE_DOM"/>
    <property type="match status" value="1"/>
</dbReference>
<dbReference type="Pfam" id="PF00069">
    <property type="entry name" value="Pkinase"/>
    <property type="match status" value="1"/>
</dbReference>
<evidence type="ECO:0000256" key="6">
    <source>
        <dbReference type="ARBA" id="ARBA00022840"/>
    </source>
</evidence>
<dbReference type="InterPro" id="IPR008271">
    <property type="entry name" value="Ser/Thr_kinase_AS"/>
</dbReference>
<organism evidence="10 11">
    <name type="scientific">Pseudonocardia hydrocarbonoxydans</name>
    <dbReference type="NCBI Taxonomy" id="76726"/>
    <lineage>
        <taxon>Bacteria</taxon>
        <taxon>Bacillati</taxon>
        <taxon>Actinomycetota</taxon>
        <taxon>Actinomycetes</taxon>
        <taxon>Pseudonocardiales</taxon>
        <taxon>Pseudonocardiaceae</taxon>
        <taxon>Pseudonocardia</taxon>
    </lineage>
</organism>
<evidence type="ECO:0000256" key="1">
    <source>
        <dbReference type="ARBA" id="ARBA00010886"/>
    </source>
</evidence>
<protein>
    <recommendedName>
        <fullName evidence="2">non-specific serine/threonine protein kinase</fullName>
        <ecNumber evidence="2">2.7.11.1</ecNumber>
    </recommendedName>
</protein>
<comment type="caution">
    <text evidence="10">The sequence shown here is derived from an EMBL/GenBank/DDBJ whole genome shotgun (WGS) entry which is preliminary data.</text>
</comment>
<evidence type="ECO:0000313" key="11">
    <source>
        <dbReference type="Proteomes" id="UP000320338"/>
    </source>
</evidence>
<dbReference type="RefSeq" id="WP_246085933.1">
    <property type="nucleotide sequence ID" value="NZ_BJNG01000025.1"/>
</dbReference>
<keyword evidence="8" id="KW-0812">Transmembrane</keyword>
<dbReference type="GO" id="GO:0005524">
    <property type="term" value="F:ATP binding"/>
    <property type="evidence" value="ECO:0007669"/>
    <property type="project" value="UniProtKB-UniRule"/>
</dbReference>
<dbReference type="GO" id="GO:0004674">
    <property type="term" value="F:protein serine/threonine kinase activity"/>
    <property type="evidence" value="ECO:0007669"/>
    <property type="project" value="UniProtKB-EC"/>
</dbReference>
<evidence type="ECO:0000256" key="5">
    <source>
        <dbReference type="ARBA" id="ARBA00022777"/>
    </source>
</evidence>
<dbReference type="PANTHER" id="PTHR43671:SF13">
    <property type="entry name" value="SERINE_THREONINE-PROTEIN KINASE NEK2"/>
    <property type="match status" value="1"/>
</dbReference>
<keyword evidence="3" id="KW-0808">Transferase</keyword>
<dbReference type="Proteomes" id="UP000320338">
    <property type="component" value="Unassembled WGS sequence"/>
</dbReference>
<dbReference type="InterPro" id="IPR011009">
    <property type="entry name" value="Kinase-like_dom_sf"/>
</dbReference>
<feature type="transmembrane region" description="Helical" evidence="8">
    <location>
        <begin position="287"/>
        <end position="309"/>
    </location>
</feature>
<feature type="binding site" evidence="7">
    <location>
        <position position="45"/>
    </location>
    <ligand>
        <name>ATP</name>
        <dbReference type="ChEBI" id="CHEBI:30616"/>
    </ligand>
</feature>
<dbReference type="PROSITE" id="PS00107">
    <property type="entry name" value="PROTEIN_KINASE_ATP"/>
    <property type="match status" value="1"/>
</dbReference>
<proteinExistence type="inferred from homology"/>
<keyword evidence="8" id="KW-0472">Membrane</keyword>
<dbReference type="EC" id="2.7.11.1" evidence="2"/>
<dbReference type="EMBL" id="BJNG01000025">
    <property type="protein sequence ID" value="GEC20877.1"/>
    <property type="molecule type" value="Genomic_DNA"/>
</dbReference>
<keyword evidence="6 7" id="KW-0067">ATP-binding</keyword>
<reference evidence="10 11" key="1">
    <citation type="submission" date="2019-06" db="EMBL/GenBank/DDBJ databases">
        <title>Whole genome shotgun sequence of Pseudonocardia hydrocarbonoxydans NBRC 14498.</title>
        <authorList>
            <person name="Hosoyama A."/>
            <person name="Uohara A."/>
            <person name="Ohji S."/>
            <person name="Ichikawa N."/>
        </authorList>
    </citation>
    <scope>NUCLEOTIDE SEQUENCE [LARGE SCALE GENOMIC DNA]</scope>
    <source>
        <strain evidence="10 11">NBRC 14498</strain>
    </source>
</reference>
<evidence type="ECO:0000256" key="8">
    <source>
        <dbReference type="SAM" id="Phobius"/>
    </source>
</evidence>
<sequence>MGGDDDSEGRLVAGRYRLGPVIGIGSSAVVRRGRDLRDGVRVAVKLFHPGGSLQDRRQQRREMDALSRLDHPGLVGLRDGGTESGRPFVVTDLVEGPTLAERIGRAPLPPAEVRRIGAQLADALAHVHQGGIVHRDVKPANVLLGDGSRAHLADFGIAKALDGAAATEAGTVVGTAAFLAPEQARGQHVGPPADVYALGLVLLEALTGRREYPGRAVESATARLHRRPLVPDGLPADLAGALTAMTLDDPAARPTAAAVAATLAAAPSHAAPAGGGRHRRRPARRRGVVPAAAAVLVLAAAGGTALLLAPADPAPAATAPAMVPAAGER</sequence>
<evidence type="ECO:0000256" key="4">
    <source>
        <dbReference type="ARBA" id="ARBA00022741"/>
    </source>
</evidence>
<dbReference type="SMART" id="SM00220">
    <property type="entry name" value="S_TKc"/>
    <property type="match status" value="1"/>
</dbReference>